<proteinExistence type="predicted"/>
<sequence length="108" mass="11773">MTCFLFENLNNYVSSRVANSGQYIAAEGTKSQAFYLSCLVTMLAPVLLIPDSTLQQTTQNERLLLLFVNISDSSAGTFPETASTRQFNLLSISRVANSGQQTAADDIK</sequence>
<reference evidence="1 2" key="1">
    <citation type="journal article" date="2023" name="Nucleic Acids Res.">
        <title>The hologenome of Daphnia magna reveals possible DNA methylation and microbiome-mediated evolution of the host genome.</title>
        <authorList>
            <person name="Chaturvedi A."/>
            <person name="Li X."/>
            <person name="Dhandapani V."/>
            <person name="Marshall H."/>
            <person name="Kissane S."/>
            <person name="Cuenca-Cambronero M."/>
            <person name="Asole G."/>
            <person name="Calvet F."/>
            <person name="Ruiz-Romero M."/>
            <person name="Marangio P."/>
            <person name="Guigo R."/>
            <person name="Rago D."/>
            <person name="Mirbahai L."/>
            <person name="Eastwood N."/>
            <person name="Colbourne J.K."/>
            <person name="Zhou J."/>
            <person name="Mallon E."/>
            <person name="Orsini L."/>
        </authorList>
    </citation>
    <scope>NUCLEOTIDE SEQUENCE [LARGE SCALE GENOMIC DNA]</scope>
    <source>
        <strain evidence="1">LRV0_1</strain>
    </source>
</reference>
<evidence type="ECO:0000313" key="1">
    <source>
        <dbReference type="EMBL" id="KAK4035607.1"/>
    </source>
</evidence>
<evidence type="ECO:0000313" key="2">
    <source>
        <dbReference type="Proteomes" id="UP001234178"/>
    </source>
</evidence>
<organism evidence="1 2">
    <name type="scientific">Daphnia magna</name>
    <dbReference type="NCBI Taxonomy" id="35525"/>
    <lineage>
        <taxon>Eukaryota</taxon>
        <taxon>Metazoa</taxon>
        <taxon>Ecdysozoa</taxon>
        <taxon>Arthropoda</taxon>
        <taxon>Crustacea</taxon>
        <taxon>Branchiopoda</taxon>
        <taxon>Diplostraca</taxon>
        <taxon>Cladocera</taxon>
        <taxon>Anomopoda</taxon>
        <taxon>Daphniidae</taxon>
        <taxon>Daphnia</taxon>
    </lineage>
</organism>
<keyword evidence="2" id="KW-1185">Reference proteome</keyword>
<name>A0ABR0B1N6_9CRUS</name>
<dbReference type="Proteomes" id="UP001234178">
    <property type="component" value="Unassembled WGS sequence"/>
</dbReference>
<dbReference type="EMBL" id="JAOYFB010000040">
    <property type="protein sequence ID" value="KAK4035607.1"/>
    <property type="molecule type" value="Genomic_DNA"/>
</dbReference>
<comment type="caution">
    <text evidence="1">The sequence shown here is derived from an EMBL/GenBank/DDBJ whole genome shotgun (WGS) entry which is preliminary data.</text>
</comment>
<gene>
    <name evidence="1" type="ORF">OUZ56_027695</name>
</gene>
<protein>
    <submittedName>
        <fullName evidence="1">Uncharacterized protein</fullName>
    </submittedName>
</protein>
<accession>A0ABR0B1N6</accession>